<feature type="transmembrane region" description="Helical" evidence="2">
    <location>
        <begin position="196"/>
        <end position="220"/>
    </location>
</feature>
<feature type="compositionally biased region" description="Low complexity" evidence="1">
    <location>
        <begin position="704"/>
        <end position="718"/>
    </location>
</feature>
<name>A0A0C3BXA7_PILCF</name>
<feature type="region of interest" description="Disordered" evidence="1">
    <location>
        <begin position="388"/>
        <end position="414"/>
    </location>
</feature>
<feature type="compositionally biased region" description="Polar residues" evidence="1">
    <location>
        <begin position="175"/>
        <end position="189"/>
    </location>
</feature>
<reference evidence="4" key="2">
    <citation type="submission" date="2015-01" db="EMBL/GenBank/DDBJ databases">
        <title>Evolutionary Origins and Diversification of the Mycorrhizal Mutualists.</title>
        <authorList>
            <consortium name="DOE Joint Genome Institute"/>
            <consortium name="Mycorrhizal Genomics Consortium"/>
            <person name="Kohler A."/>
            <person name="Kuo A."/>
            <person name="Nagy L.G."/>
            <person name="Floudas D."/>
            <person name="Copeland A."/>
            <person name="Barry K.W."/>
            <person name="Cichocki N."/>
            <person name="Veneault-Fourrey C."/>
            <person name="LaButti K."/>
            <person name="Lindquist E.A."/>
            <person name="Lipzen A."/>
            <person name="Lundell T."/>
            <person name="Morin E."/>
            <person name="Murat C."/>
            <person name="Riley R."/>
            <person name="Ohm R."/>
            <person name="Sun H."/>
            <person name="Tunlid A."/>
            <person name="Henrissat B."/>
            <person name="Grigoriev I.V."/>
            <person name="Hibbett D.S."/>
            <person name="Martin F."/>
        </authorList>
    </citation>
    <scope>NUCLEOTIDE SEQUENCE [LARGE SCALE GENOMIC DNA]</scope>
    <source>
        <strain evidence="4">F 1598</strain>
    </source>
</reference>
<accession>A0A0C3BXA7</accession>
<evidence type="ECO:0000256" key="1">
    <source>
        <dbReference type="SAM" id="MobiDB-lite"/>
    </source>
</evidence>
<evidence type="ECO:0000313" key="3">
    <source>
        <dbReference type="EMBL" id="KIM82067.1"/>
    </source>
</evidence>
<keyword evidence="2" id="KW-0812">Transmembrane</keyword>
<reference evidence="3 4" key="1">
    <citation type="submission" date="2014-04" db="EMBL/GenBank/DDBJ databases">
        <authorList>
            <consortium name="DOE Joint Genome Institute"/>
            <person name="Kuo A."/>
            <person name="Tarkka M."/>
            <person name="Buscot F."/>
            <person name="Kohler A."/>
            <person name="Nagy L.G."/>
            <person name="Floudas D."/>
            <person name="Copeland A."/>
            <person name="Barry K.W."/>
            <person name="Cichocki N."/>
            <person name="Veneault-Fourrey C."/>
            <person name="LaButti K."/>
            <person name="Lindquist E.A."/>
            <person name="Lipzen A."/>
            <person name="Lundell T."/>
            <person name="Morin E."/>
            <person name="Murat C."/>
            <person name="Sun H."/>
            <person name="Tunlid A."/>
            <person name="Henrissat B."/>
            <person name="Grigoriev I.V."/>
            <person name="Hibbett D.S."/>
            <person name="Martin F."/>
            <person name="Nordberg H.P."/>
            <person name="Cantor M.N."/>
            <person name="Hua S.X."/>
        </authorList>
    </citation>
    <scope>NUCLEOTIDE SEQUENCE [LARGE SCALE GENOMIC DNA]</scope>
    <source>
        <strain evidence="3 4">F 1598</strain>
    </source>
</reference>
<proteinExistence type="predicted"/>
<feature type="region of interest" description="Disordered" evidence="1">
    <location>
        <begin position="621"/>
        <end position="761"/>
    </location>
</feature>
<dbReference type="HOGENOM" id="CLU_366419_0_0_1"/>
<evidence type="ECO:0000313" key="4">
    <source>
        <dbReference type="Proteomes" id="UP000054166"/>
    </source>
</evidence>
<feature type="compositionally biased region" description="Low complexity" evidence="1">
    <location>
        <begin position="65"/>
        <end position="80"/>
    </location>
</feature>
<feature type="compositionally biased region" description="Basic and acidic residues" evidence="1">
    <location>
        <begin position="684"/>
        <end position="700"/>
    </location>
</feature>
<evidence type="ECO:0000256" key="2">
    <source>
        <dbReference type="SAM" id="Phobius"/>
    </source>
</evidence>
<feature type="region of interest" description="Disordered" evidence="1">
    <location>
        <begin position="262"/>
        <end position="281"/>
    </location>
</feature>
<feature type="region of interest" description="Disordered" evidence="1">
    <location>
        <begin position="430"/>
        <end position="463"/>
    </location>
</feature>
<keyword evidence="2" id="KW-1133">Transmembrane helix</keyword>
<dbReference type="EMBL" id="KN832996">
    <property type="protein sequence ID" value="KIM82067.1"/>
    <property type="molecule type" value="Genomic_DNA"/>
</dbReference>
<dbReference type="AlphaFoldDB" id="A0A0C3BXA7"/>
<keyword evidence="2" id="KW-0472">Membrane</keyword>
<feature type="region of interest" description="Disordered" evidence="1">
    <location>
        <begin position="162"/>
        <end position="189"/>
    </location>
</feature>
<feature type="region of interest" description="Disordered" evidence="1">
    <location>
        <begin position="65"/>
        <end position="84"/>
    </location>
</feature>
<feature type="region of interest" description="Disordered" evidence="1">
    <location>
        <begin position="540"/>
        <end position="564"/>
    </location>
</feature>
<gene>
    <name evidence="3" type="ORF">PILCRDRAFT_484179</name>
</gene>
<dbReference type="OrthoDB" id="3061923at2759"/>
<feature type="compositionally biased region" description="Polar residues" evidence="1">
    <location>
        <begin position="392"/>
        <end position="406"/>
    </location>
</feature>
<dbReference type="STRING" id="765440.A0A0C3BXA7"/>
<sequence>MRSRIYRGPLIRSMDNKTNIASPDFVLGPGGQVSVVNAQEAGEPVKTDPSPIPASELLSELLSQMSTRTTPRQSQTQAPSAQVSQPFATSVVTSLVQSTSATPPALSSAISASMSGSSEMTSSVSSPEFSSSFLPASSSISSSFSQTSATSYVLTTSVYTSSSSASSSSTVTDHAVSNPTEPSQPTSHESFTHTPVFYISIVLGTLVVIAIICSLGAWWFRISVAKKRQRDVVASALSWDDVTKGNGDAFGAQRAAHFRDAIESENSSSADLTGDRDVGEPRRGSVYQLPASIIHRGTAESFSSSTVLPRVFSGAKKPRNNSLPGRTPFYNASFPDVSLPGASFPMTDGPYPTTRPLPRRLSTGFTIDENIRTLGPLQVANLVRGDIDDLSRPSTRQGMRRTSGTDFGSPREQLAGETPRFMGLEAGGLAVPWSSSRPRSGPTRARESTANARAGTNPSVWSKNVAEPAQVETDLANFPPLLTPGGSQGASYGGSESLEEWATKVESTFTKNGWRGRGYLQSENTLAKDHHRVNRRLLHHKESGSTEDFGEEEVKRADTRSTAMSKPWTLEETGNGAGIVHIRGLGVYCGSGRASAGVSQTTLDLDNESIRSLNVLHTEAQDSQTPLVIRKKSRAAVGKQHDRNDLSKGRAEAISRGRSARPMRSSEDEYFPRAVDPSMSRIPRRADTMRTPTSKKEPGRSKRSNVTRSSPSSSSPVSFGAGQSRPRPADSKEKDAKAAIPDIKKKSSVGAASRTRRQPRP</sequence>
<dbReference type="InParanoid" id="A0A0C3BXA7"/>
<organism evidence="3 4">
    <name type="scientific">Piloderma croceum (strain F 1598)</name>
    <dbReference type="NCBI Taxonomy" id="765440"/>
    <lineage>
        <taxon>Eukaryota</taxon>
        <taxon>Fungi</taxon>
        <taxon>Dikarya</taxon>
        <taxon>Basidiomycota</taxon>
        <taxon>Agaricomycotina</taxon>
        <taxon>Agaricomycetes</taxon>
        <taxon>Agaricomycetidae</taxon>
        <taxon>Atheliales</taxon>
        <taxon>Atheliaceae</taxon>
        <taxon>Piloderma</taxon>
    </lineage>
</organism>
<protein>
    <submittedName>
        <fullName evidence="3">Uncharacterized protein</fullName>
    </submittedName>
</protein>
<dbReference type="Proteomes" id="UP000054166">
    <property type="component" value="Unassembled WGS sequence"/>
</dbReference>
<feature type="compositionally biased region" description="Low complexity" evidence="1">
    <location>
        <begin position="162"/>
        <end position="172"/>
    </location>
</feature>
<feature type="compositionally biased region" description="Basic and acidic residues" evidence="1">
    <location>
        <begin position="727"/>
        <end position="745"/>
    </location>
</feature>
<keyword evidence="4" id="KW-1185">Reference proteome</keyword>
<feature type="compositionally biased region" description="Polar residues" evidence="1">
    <location>
        <begin position="448"/>
        <end position="462"/>
    </location>
</feature>
<feature type="compositionally biased region" description="Basic and acidic residues" evidence="1">
    <location>
        <begin position="639"/>
        <end position="655"/>
    </location>
</feature>